<dbReference type="InterPro" id="IPR036779">
    <property type="entry name" value="LysM_dom_sf"/>
</dbReference>
<accession>A0A0A0N924</accession>
<dbReference type="Gene3D" id="3.10.350.10">
    <property type="entry name" value="LysM domain"/>
    <property type="match status" value="1"/>
</dbReference>
<dbReference type="KEGG" id="src:M271_04755"/>
<name>A0A0A0N924_STRRN</name>
<evidence type="ECO:0000259" key="1">
    <source>
        <dbReference type="PROSITE" id="PS51782"/>
    </source>
</evidence>
<dbReference type="PROSITE" id="PS51782">
    <property type="entry name" value="LYSM"/>
    <property type="match status" value="1"/>
</dbReference>
<dbReference type="AlphaFoldDB" id="A0A0A0N924"/>
<dbReference type="Pfam" id="PF19266">
    <property type="entry name" value="CIS_tube"/>
    <property type="match status" value="1"/>
</dbReference>
<dbReference type="Pfam" id="PF01476">
    <property type="entry name" value="LysM"/>
    <property type="match status" value="1"/>
</dbReference>
<comment type="caution">
    <text evidence="2">The sequence shown here is derived from an EMBL/GenBank/DDBJ whole genome shotgun (WGS) entry which is preliminary data.</text>
</comment>
<dbReference type="InterPro" id="IPR018392">
    <property type="entry name" value="LysM"/>
</dbReference>
<evidence type="ECO:0000313" key="2">
    <source>
        <dbReference type="EMBL" id="RLV75304.1"/>
    </source>
</evidence>
<evidence type="ECO:0000313" key="3">
    <source>
        <dbReference type="Proteomes" id="UP000281594"/>
    </source>
</evidence>
<dbReference type="STRING" id="1343740.M271_04755"/>
<dbReference type="EMBL" id="QYCY01000002">
    <property type="protein sequence ID" value="RLV75304.1"/>
    <property type="molecule type" value="Genomic_DNA"/>
</dbReference>
<dbReference type="SUPFAM" id="SSF54106">
    <property type="entry name" value="LysM domain"/>
    <property type="match status" value="1"/>
</dbReference>
<protein>
    <submittedName>
        <fullName evidence="2">Peptidoglycan-binding protein</fullName>
    </submittedName>
</protein>
<dbReference type="HOGENOM" id="CLU_075813_1_1_11"/>
<reference evidence="2 3" key="1">
    <citation type="journal article" date="2018" name="J. Biol. Chem.">
        <title>Discovery of the actinoplanic acid pathway in Streptomyces rapamycinicus reveals a genetically conserved synergism with rapamycin.</title>
        <authorList>
            <person name="Mrak P."/>
            <person name="Krastel P."/>
            <person name="Pivk Lukancic P."/>
            <person name="Tao J."/>
            <person name="Pistorius D."/>
            <person name="Moore C.M."/>
        </authorList>
    </citation>
    <scope>NUCLEOTIDE SEQUENCE [LARGE SCALE GENOMIC DNA]</scope>
    <source>
        <strain evidence="2 3">NRRL 5491</strain>
    </source>
</reference>
<gene>
    <name evidence="2" type="ORF">D3C57_138800</name>
</gene>
<proteinExistence type="predicted"/>
<feature type="domain" description="LysM" evidence="1">
    <location>
        <begin position="172"/>
        <end position="219"/>
    </location>
</feature>
<dbReference type="SMART" id="SM00257">
    <property type="entry name" value="LysM"/>
    <property type="match status" value="1"/>
</dbReference>
<organism evidence="2 3">
    <name type="scientific">Streptomyces rapamycinicus (strain ATCC 29253 / DSM 41530 / NRRL 5491 / AYB-994)</name>
    <name type="common">Streptomyces hygroscopicus (strain ATCC 29253)</name>
    <dbReference type="NCBI Taxonomy" id="1343740"/>
    <lineage>
        <taxon>Bacteria</taxon>
        <taxon>Bacillati</taxon>
        <taxon>Actinomycetota</taxon>
        <taxon>Actinomycetes</taxon>
        <taxon>Kitasatosporales</taxon>
        <taxon>Streptomycetaceae</taxon>
        <taxon>Streptomyces</taxon>
        <taxon>Streptomyces violaceusniger group</taxon>
    </lineage>
</organism>
<dbReference type="RefSeq" id="WP_020865980.1">
    <property type="nucleotide sequence ID" value="NC_022785.1"/>
</dbReference>
<dbReference type="Proteomes" id="UP000281594">
    <property type="component" value="Unassembled WGS sequence"/>
</dbReference>
<dbReference type="CDD" id="cd00118">
    <property type="entry name" value="LysM"/>
    <property type="match status" value="1"/>
</dbReference>
<dbReference type="eggNOG" id="COG1652">
    <property type="taxonomic scope" value="Bacteria"/>
</dbReference>
<sequence>MSVTPVSFARQGAARARLEIVRPVIADERQRRIPLRFNPTDYKLSKSNTFAEITIPGLETPPLQYVRGGTETLSVQALVDTSDTLENVRKAYVDAVRNLLRPDSREHAPPVVRFVWDEEVFTGVVEKLDVNYQLFRPDGVPLRAMLDLSLKEFRTAAAQVAETPRSSPTVEKSYVVRRGDTLSSISAALYRRPDAWRELARANGISDPRDLRPGRVLTVPRLA</sequence>
<dbReference type="InterPro" id="IPR045361">
    <property type="entry name" value="CIS_tube_prot_N"/>
</dbReference>